<feature type="transmembrane region" description="Helical" evidence="8">
    <location>
        <begin position="136"/>
        <end position="156"/>
    </location>
</feature>
<evidence type="ECO:0000256" key="7">
    <source>
        <dbReference type="ARBA" id="ARBA00023136"/>
    </source>
</evidence>
<evidence type="ECO:0000256" key="1">
    <source>
        <dbReference type="ARBA" id="ARBA00004651"/>
    </source>
</evidence>
<feature type="transmembrane region" description="Helical" evidence="8">
    <location>
        <begin position="104"/>
        <end position="130"/>
    </location>
</feature>
<organism evidence="9 10">
    <name type="scientific">Microbulbifer elongatus</name>
    <dbReference type="NCBI Taxonomy" id="86173"/>
    <lineage>
        <taxon>Bacteria</taxon>
        <taxon>Pseudomonadati</taxon>
        <taxon>Pseudomonadota</taxon>
        <taxon>Gammaproteobacteria</taxon>
        <taxon>Cellvibrionales</taxon>
        <taxon>Microbulbiferaceae</taxon>
        <taxon>Microbulbifer</taxon>
    </lineage>
</organism>
<proteinExistence type="inferred from homology"/>
<keyword evidence="4" id="KW-1003">Cell membrane</keyword>
<dbReference type="PANTHER" id="PTHR30472:SF25">
    <property type="entry name" value="ABC TRANSPORTER PERMEASE PROTEIN MJ0876-RELATED"/>
    <property type="match status" value="1"/>
</dbReference>
<sequence>MEFRLSDKSLLPALIALLLLGSCISLAVGAMTIGWRDVLAGLMQWSWPGMLDQEVPEQYALVLGEIRLPRLLLGLIVGGTLGVCGAVMQGMFRNPLAEPGIIGISSGAAVGAGIVLVFGGVLSIWLGAFYQELQWLLLPAFASTGAIFATWLVYILGDRGRSVVMMLLAGIAISALAGAALGMFAYVATDTALRDMTMWQLGSLSGATWTGVLVTGCIFAISAGLLWVRANDLNALLLGESEARHLGVDVIGLKRQIIVLNGIAVGAAVSVSGIIGFVGLVVPHIVRLLRGPDHRYLIPYSALLGGLLLTVADTIARSVFAPAEMPVGILTALLGAPFFLFLLWQQRQQIF</sequence>
<protein>
    <submittedName>
        <fullName evidence="9">Iron ABC transporter permease</fullName>
    </submittedName>
</protein>
<gene>
    <name evidence="9" type="ORF">HXX02_05575</name>
</gene>
<evidence type="ECO:0000256" key="2">
    <source>
        <dbReference type="ARBA" id="ARBA00007935"/>
    </source>
</evidence>
<keyword evidence="3" id="KW-0813">Transport</keyword>
<keyword evidence="5 8" id="KW-0812">Transmembrane</keyword>
<evidence type="ECO:0000256" key="8">
    <source>
        <dbReference type="SAM" id="Phobius"/>
    </source>
</evidence>
<evidence type="ECO:0000256" key="4">
    <source>
        <dbReference type="ARBA" id="ARBA00022475"/>
    </source>
</evidence>
<dbReference type="Proteomes" id="UP001205566">
    <property type="component" value="Unassembled WGS sequence"/>
</dbReference>
<keyword evidence="6 8" id="KW-1133">Transmembrane helix</keyword>
<feature type="transmembrane region" description="Helical" evidence="8">
    <location>
        <begin position="327"/>
        <end position="344"/>
    </location>
</feature>
<dbReference type="EMBL" id="JACASI010000014">
    <property type="protein sequence ID" value="MCQ3828906.1"/>
    <property type="molecule type" value="Genomic_DNA"/>
</dbReference>
<reference evidence="9" key="1">
    <citation type="thesis" date="2020" institute="Technische Universitat Dresden" country="Dresden, Germany">
        <title>The Agarolytic System of Microbulbifer elongatus PORT2, Isolated from Batu Karas, Pangandaran West Java Indonesia.</title>
        <authorList>
            <person name="Anggraeni S.R."/>
        </authorList>
    </citation>
    <scope>NUCLEOTIDE SEQUENCE</scope>
    <source>
        <strain evidence="9">PORT2</strain>
    </source>
</reference>
<keyword evidence="7 8" id="KW-0472">Membrane</keyword>
<dbReference type="CDD" id="cd06550">
    <property type="entry name" value="TM_ABC_iron-siderophores_like"/>
    <property type="match status" value="1"/>
</dbReference>
<dbReference type="PANTHER" id="PTHR30472">
    <property type="entry name" value="FERRIC ENTEROBACTIN TRANSPORT SYSTEM PERMEASE PROTEIN"/>
    <property type="match status" value="1"/>
</dbReference>
<comment type="subcellular location">
    <subcellularLocation>
        <location evidence="1">Cell membrane</location>
        <topology evidence="1">Multi-pass membrane protein</topology>
    </subcellularLocation>
</comment>
<dbReference type="InterPro" id="IPR000522">
    <property type="entry name" value="ABC_transptr_permease_BtuC"/>
</dbReference>
<evidence type="ECO:0000313" key="10">
    <source>
        <dbReference type="Proteomes" id="UP001205566"/>
    </source>
</evidence>
<accession>A0ABT1NYK9</accession>
<keyword evidence="10" id="KW-1185">Reference proteome</keyword>
<dbReference type="PROSITE" id="PS51257">
    <property type="entry name" value="PROKAR_LIPOPROTEIN"/>
    <property type="match status" value="1"/>
</dbReference>
<dbReference type="RefSeq" id="WP_255873721.1">
    <property type="nucleotide sequence ID" value="NZ_JACASI010000014.1"/>
</dbReference>
<evidence type="ECO:0000313" key="9">
    <source>
        <dbReference type="EMBL" id="MCQ3828906.1"/>
    </source>
</evidence>
<dbReference type="InterPro" id="IPR037294">
    <property type="entry name" value="ABC_BtuC-like"/>
</dbReference>
<feature type="transmembrane region" description="Helical" evidence="8">
    <location>
        <begin position="71"/>
        <end position="92"/>
    </location>
</feature>
<name>A0ABT1NYK9_9GAMM</name>
<evidence type="ECO:0000256" key="5">
    <source>
        <dbReference type="ARBA" id="ARBA00022692"/>
    </source>
</evidence>
<feature type="transmembrane region" description="Helical" evidence="8">
    <location>
        <begin position="258"/>
        <end position="285"/>
    </location>
</feature>
<evidence type="ECO:0000256" key="6">
    <source>
        <dbReference type="ARBA" id="ARBA00022989"/>
    </source>
</evidence>
<dbReference type="SUPFAM" id="SSF81345">
    <property type="entry name" value="ABC transporter involved in vitamin B12 uptake, BtuC"/>
    <property type="match status" value="1"/>
</dbReference>
<dbReference type="Pfam" id="PF01032">
    <property type="entry name" value="FecCD"/>
    <property type="match status" value="1"/>
</dbReference>
<dbReference type="Gene3D" id="1.10.3470.10">
    <property type="entry name" value="ABC transporter involved in vitamin B12 uptake, BtuC"/>
    <property type="match status" value="1"/>
</dbReference>
<comment type="similarity">
    <text evidence="2">Belongs to the binding-protein-dependent transport system permease family. FecCD subfamily.</text>
</comment>
<feature type="transmembrane region" description="Helical" evidence="8">
    <location>
        <begin position="297"/>
        <end position="315"/>
    </location>
</feature>
<evidence type="ECO:0000256" key="3">
    <source>
        <dbReference type="ARBA" id="ARBA00022448"/>
    </source>
</evidence>
<comment type="caution">
    <text evidence="9">The sequence shown here is derived from an EMBL/GenBank/DDBJ whole genome shotgun (WGS) entry which is preliminary data.</text>
</comment>
<feature type="transmembrane region" description="Helical" evidence="8">
    <location>
        <begin position="207"/>
        <end position="228"/>
    </location>
</feature>
<feature type="transmembrane region" description="Helical" evidence="8">
    <location>
        <begin position="163"/>
        <end position="187"/>
    </location>
</feature>